<feature type="region of interest" description="Disordered" evidence="2">
    <location>
        <begin position="94"/>
        <end position="116"/>
    </location>
</feature>
<evidence type="ECO:0000313" key="5">
    <source>
        <dbReference type="Proteomes" id="UP000318212"/>
    </source>
</evidence>
<feature type="signal peptide" evidence="3">
    <location>
        <begin position="1"/>
        <end position="39"/>
    </location>
</feature>
<dbReference type="GO" id="GO:0006508">
    <property type="term" value="P:proteolysis"/>
    <property type="evidence" value="ECO:0007669"/>
    <property type="project" value="InterPro"/>
</dbReference>
<reference evidence="4 5" key="1">
    <citation type="submission" date="2019-06" db="EMBL/GenBank/DDBJ databases">
        <title>Lysobacter alkalisoli sp. nov. isolated from saline soil.</title>
        <authorList>
            <person name="Sun J.-Q."/>
            <person name="Xu L."/>
        </authorList>
    </citation>
    <scope>NUCLEOTIDE SEQUENCE [LARGE SCALE GENOMIC DNA]</scope>
    <source>
        <strain evidence="4 5">JCM 31130</strain>
    </source>
</reference>
<keyword evidence="5" id="KW-1185">Reference proteome</keyword>
<dbReference type="EMBL" id="VICE01000054">
    <property type="protein sequence ID" value="TQD47613.1"/>
    <property type="molecule type" value="Genomic_DNA"/>
</dbReference>
<dbReference type="InterPro" id="IPR043504">
    <property type="entry name" value="Peptidase_S1_PA_chymotrypsin"/>
</dbReference>
<dbReference type="PANTHER" id="PTHR15462:SF8">
    <property type="entry name" value="SERINE PROTEASE"/>
    <property type="match status" value="1"/>
</dbReference>
<organism evidence="4 5">
    <name type="scientific">Marilutibacter aestuarii</name>
    <dbReference type="NCBI Taxonomy" id="1706195"/>
    <lineage>
        <taxon>Bacteria</taxon>
        <taxon>Pseudomonadati</taxon>
        <taxon>Pseudomonadota</taxon>
        <taxon>Gammaproteobacteria</taxon>
        <taxon>Lysobacterales</taxon>
        <taxon>Lysobacteraceae</taxon>
        <taxon>Marilutibacter</taxon>
    </lineage>
</organism>
<evidence type="ECO:0008006" key="6">
    <source>
        <dbReference type="Google" id="ProtNLM"/>
    </source>
</evidence>
<keyword evidence="1 3" id="KW-0732">Signal</keyword>
<sequence length="396" mass="42204">MEARNSNRSASPATRSSRARAPALVAALALVAMVPPAFAAEKLLRMPEGDVVKLEAPRGAQQTLTGALGRPHPFATAEQRAAVAPLPWLDDAAASKPAKGNAKPAPELRGPAGDARGGAAPPFAEYLARGDFAEAWRDLERMDAGAQPKARDGMVSPQDGAHYGYVRYPGNLNTSQWLAAPWNKIGKLYFTTPSGGSSYCTANVASGNSVLITAAHCVYTRGQGFNSNFVFVPADRYGVAPYGKYGWQSATVLNNWINEGGRRWDVAVIRLAGEQSSGRPVTDYVGWLGRSWNQPYVQYTYSHGYASNISTQYTNICRGYTYASSNEGTDVLVQGCDMTYGSSGGGWLRNYTPHSHSGNHVNAVVSGPHIGDFGQSYVGPRFSSSNIVPLCNAAGC</sequence>
<dbReference type="InterPro" id="IPR050966">
    <property type="entry name" value="Glutamyl_endopeptidase"/>
</dbReference>
<accession>A0A508AFB7</accession>
<dbReference type="Proteomes" id="UP000318212">
    <property type="component" value="Unassembled WGS sequence"/>
</dbReference>
<dbReference type="RefSeq" id="WP_141517860.1">
    <property type="nucleotide sequence ID" value="NZ_VICE01000054.1"/>
</dbReference>
<proteinExistence type="predicted"/>
<dbReference type="Gene3D" id="2.40.10.10">
    <property type="entry name" value="Trypsin-like serine proteases"/>
    <property type="match status" value="2"/>
</dbReference>
<dbReference type="GO" id="GO:0004252">
    <property type="term" value="F:serine-type endopeptidase activity"/>
    <property type="evidence" value="ECO:0007669"/>
    <property type="project" value="InterPro"/>
</dbReference>
<dbReference type="InterPro" id="IPR009003">
    <property type="entry name" value="Peptidase_S1_PA"/>
</dbReference>
<dbReference type="PANTHER" id="PTHR15462">
    <property type="entry name" value="SERINE PROTEASE"/>
    <property type="match status" value="1"/>
</dbReference>
<protein>
    <recommendedName>
        <fullName evidence="6">Trypsin-like serine protease</fullName>
    </recommendedName>
</protein>
<comment type="caution">
    <text evidence="4">The sequence shown here is derived from an EMBL/GenBank/DDBJ whole genome shotgun (WGS) entry which is preliminary data.</text>
</comment>
<evidence type="ECO:0000256" key="3">
    <source>
        <dbReference type="SAM" id="SignalP"/>
    </source>
</evidence>
<gene>
    <name evidence="4" type="ORF">FKV25_05855</name>
</gene>
<name>A0A508AFB7_9GAMM</name>
<dbReference type="PROSITE" id="PS00134">
    <property type="entry name" value="TRYPSIN_HIS"/>
    <property type="match status" value="1"/>
</dbReference>
<evidence type="ECO:0000256" key="2">
    <source>
        <dbReference type="SAM" id="MobiDB-lite"/>
    </source>
</evidence>
<feature type="region of interest" description="Disordered" evidence="2">
    <location>
        <begin position="1"/>
        <end position="20"/>
    </location>
</feature>
<feature type="chain" id="PRO_5021377100" description="Trypsin-like serine protease" evidence="3">
    <location>
        <begin position="40"/>
        <end position="396"/>
    </location>
</feature>
<dbReference type="InterPro" id="IPR018114">
    <property type="entry name" value="TRYPSIN_HIS"/>
</dbReference>
<dbReference type="SUPFAM" id="SSF50494">
    <property type="entry name" value="Trypsin-like serine proteases"/>
    <property type="match status" value="1"/>
</dbReference>
<evidence type="ECO:0000256" key="1">
    <source>
        <dbReference type="ARBA" id="ARBA00022729"/>
    </source>
</evidence>
<evidence type="ECO:0000313" key="4">
    <source>
        <dbReference type="EMBL" id="TQD47613.1"/>
    </source>
</evidence>
<dbReference type="OrthoDB" id="8392384at2"/>
<dbReference type="AlphaFoldDB" id="A0A508AFB7"/>